<accession>A0A1G4Y7M2</accession>
<proteinExistence type="predicted"/>
<reference evidence="2 3" key="1">
    <citation type="submission" date="2016-10" db="EMBL/GenBank/DDBJ databases">
        <authorList>
            <person name="Varghese N."/>
            <person name="Submissions S."/>
        </authorList>
    </citation>
    <scope>NUCLEOTIDE SEQUENCE [LARGE SCALE GENOMIC DNA]</scope>
    <source>
        <strain evidence="2 3">CGMCC 1.12102</strain>
    </source>
</reference>
<feature type="region of interest" description="Disordered" evidence="1">
    <location>
        <begin position="342"/>
        <end position="381"/>
    </location>
</feature>
<evidence type="ECO:0000256" key="1">
    <source>
        <dbReference type="SAM" id="MobiDB-lite"/>
    </source>
</evidence>
<evidence type="ECO:0000313" key="3">
    <source>
        <dbReference type="Proteomes" id="UP000183569"/>
    </source>
</evidence>
<sequence length="477" mass="50747">MIRGLSFALQLPSVTRVSATTQVGAAARAANSNNAVANNNTSAKVMFGSQTSEISAVYSLSPKKMSTSVAQHSNPIIEGLMQSAVGGASVSSMAGLGSALLDNLKENRGDFTQALTGVRTELGASAGANKSAVTLSIATKSGSTVHLTMTQQDNGIAVEVKTEGEALNDDDAAAVANLGNALSKALSGLGQQPPKLDIAGLTNFDSNRLKSIDLKTDIRNGDDSLQSLNFHADDKARSVAYQDGDYSLKMSSDMSKPALSGSYGQQQLALKAYDDKFDKARIAGNGDRGQMEAMKSVFRALNTTRDAESANVTAGQNFTLNTNGVSQLSGLNDFSLSLVQTEKSPNPLHEEEKDRFAYTASQSSEEQTRDDGSKTVKQTTRSHLSAAWHEAIDPSIPLALNKMKSSQNYFYHLVENDEENTTTLNYNGRGQLASVGHNEQVNNRSTVQKYVLGKLVDQTVTPEKYANSNVRSLLGSV</sequence>
<protein>
    <submittedName>
        <fullName evidence="2">Uncharacterized protein</fullName>
    </submittedName>
</protein>
<name>A0A1G4Y7M2_9ENTR</name>
<dbReference type="Proteomes" id="UP000183569">
    <property type="component" value="Unassembled WGS sequence"/>
</dbReference>
<gene>
    <name evidence="2" type="ORF">SAMN02927897_02159</name>
</gene>
<dbReference type="EMBL" id="FMUI01000005">
    <property type="protein sequence ID" value="SCX49501.1"/>
    <property type="molecule type" value="Genomic_DNA"/>
</dbReference>
<evidence type="ECO:0000313" key="2">
    <source>
        <dbReference type="EMBL" id="SCX49501.1"/>
    </source>
</evidence>
<dbReference type="RefSeq" id="WP_017457955.1">
    <property type="nucleotide sequence ID" value="NZ_FMUI01000005.1"/>
</dbReference>
<comment type="caution">
    <text evidence="2">The sequence shown here is derived from an EMBL/GenBank/DDBJ whole genome shotgun (WGS) entry which is preliminary data.</text>
</comment>
<dbReference type="AlphaFoldDB" id="A0A1G4Y7M2"/>
<organism evidence="2 3">
    <name type="scientific">Kosakonia sacchari</name>
    <dbReference type="NCBI Taxonomy" id="1158459"/>
    <lineage>
        <taxon>Bacteria</taxon>
        <taxon>Pseudomonadati</taxon>
        <taxon>Pseudomonadota</taxon>
        <taxon>Gammaproteobacteria</taxon>
        <taxon>Enterobacterales</taxon>
        <taxon>Enterobacteriaceae</taxon>
        <taxon>Kosakonia</taxon>
    </lineage>
</organism>
<dbReference type="GeneID" id="23843407"/>